<evidence type="ECO:0000256" key="2">
    <source>
        <dbReference type="ARBA" id="ARBA00022694"/>
    </source>
</evidence>
<dbReference type="PANTHER" id="PTHR33992">
    <property type="entry name" value="RIBONUCLEASE P PROTEIN COMPONENT"/>
    <property type="match status" value="1"/>
</dbReference>
<evidence type="ECO:0000313" key="9">
    <source>
        <dbReference type="EMBL" id="MBO8484006.1"/>
    </source>
</evidence>
<name>A0A940DTD4_9BACT</name>
<evidence type="ECO:0000256" key="7">
    <source>
        <dbReference type="HAMAP-Rule" id="MF_00227"/>
    </source>
</evidence>
<dbReference type="InterPro" id="IPR014721">
    <property type="entry name" value="Ribsml_uS5_D2-typ_fold_subgr"/>
</dbReference>
<accession>A0A940DTD4</accession>
<dbReference type="InterPro" id="IPR020568">
    <property type="entry name" value="Ribosomal_Su5_D2-typ_SF"/>
</dbReference>
<dbReference type="EC" id="3.1.26.5" evidence="7 8"/>
<dbReference type="NCBIfam" id="TIGR00188">
    <property type="entry name" value="rnpA"/>
    <property type="match status" value="1"/>
</dbReference>
<dbReference type="GO" id="GO:0042781">
    <property type="term" value="F:3'-tRNA processing endoribonuclease activity"/>
    <property type="evidence" value="ECO:0007669"/>
    <property type="project" value="TreeGrafter"/>
</dbReference>
<dbReference type="Gene3D" id="3.30.230.10">
    <property type="match status" value="1"/>
</dbReference>
<organism evidence="9 10">
    <name type="scientific">Candidatus Cryptobacteroides avicola</name>
    <dbReference type="NCBI Taxonomy" id="2840757"/>
    <lineage>
        <taxon>Bacteria</taxon>
        <taxon>Pseudomonadati</taxon>
        <taxon>Bacteroidota</taxon>
        <taxon>Bacteroidia</taxon>
        <taxon>Bacteroidales</taxon>
        <taxon>Candidatus Cryptobacteroides</taxon>
    </lineage>
</organism>
<comment type="caution">
    <text evidence="9">The sequence shown here is derived from an EMBL/GenBank/DDBJ whole genome shotgun (WGS) entry which is preliminary data.</text>
</comment>
<evidence type="ECO:0000256" key="6">
    <source>
        <dbReference type="ARBA" id="ARBA00022884"/>
    </source>
</evidence>
<keyword evidence="5 7" id="KW-0378">Hydrolase</keyword>
<evidence type="ECO:0000256" key="3">
    <source>
        <dbReference type="ARBA" id="ARBA00022722"/>
    </source>
</evidence>
<comment type="similarity">
    <text evidence="7">Belongs to the RnpA family.</text>
</comment>
<dbReference type="SUPFAM" id="SSF54211">
    <property type="entry name" value="Ribosomal protein S5 domain 2-like"/>
    <property type="match status" value="1"/>
</dbReference>
<dbReference type="InterPro" id="IPR020539">
    <property type="entry name" value="RNase_P_CS"/>
</dbReference>
<dbReference type="Pfam" id="PF00825">
    <property type="entry name" value="Ribonuclease_P"/>
    <property type="match status" value="1"/>
</dbReference>
<dbReference type="AlphaFoldDB" id="A0A940DTD4"/>
<evidence type="ECO:0000256" key="1">
    <source>
        <dbReference type="ARBA" id="ARBA00002663"/>
    </source>
</evidence>
<keyword evidence="3 7" id="KW-0540">Nuclease</keyword>
<dbReference type="PROSITE" id="PS00648">
    <property type="entry name" value="RIBONUCLEASE_P"/>
    <property type="match status" value="1"/>
</dbReference>
<dbReference type="GO" id="GO:0004526">
    <property type="term" value="F:ribonuclease P activity"/>
    <property type="evidence" value="ECO:0007669"/>
    <property type="project" value="UniProtKB-UniRule"/>
</dbReference>
<comment type="catalytic activity">
    <reaction evidence="7">
        <text>Endonucleolytic cleavage of RNA, removing 5'-extranucleotides from tRNA precursor.</text>
        <dbReference type="EC" id="3.1.26.5"/>
    </reaction>
</comment>
<comment type="function">
    <text evidence="1 7">RNaseP catalyzes the removal of the 5'-leader sequence from pre-tRNA to produce the mature 5'-terminus. It can also cleave other RNA substrates such as 4.5S RNA. The protein component plays an auxiliary but essential role in vivo by binding to the 5'-leader sequence and broadening the substrate specificity of the ribozyme.</text>
</comment>
<dbReference type="EMBL" id="JADILV010000052">
    <property type="protein sequence ID" value="MBO8484006.1"/>
    <property type="molecule type" value="Genomic_DNA"/>
</dbReference>
<dbReference type="GO" id="GO:0000049">
    <property type="term" value="F:tRNA binding"/>
    <property type="evidence" value="ECO:0007669"/>
    <property type="project" value="UniProtKB-UniRule"/>
</dbReference>
<gene>
    <name evidence="7 9" type="primary">rnpA</name>
    <name evidence="9" type="ORF">IAB75_07840</name>
</gene>
<evidence type="ECO:0000256" key="4">
    <source>
        <dbReference type="ARBA" id="ARBA00022759"/>
    </source>
</evidence>
<dbReference type="GO" id="GO:0030677">
    <property type="term" value="C:ribonuclease P complex"/>
    <property type="evidence" value="ECO:0007669"/>
    <property type="project" value="TreeGrafter"/>
</dbReference>
<dbReference type="InterPro" id="IPR000100">
    <property type="entry name" value="RNase_P"/>
</dbReference>
<dbReference type="HAMAP" id="MF_00227">
    <property type="entry name" value="RNase_P"/>
    <property type="match status" value="1"/>
</dbReference>
<keyword evidence="2 7" id="KW-0819">tRNA processing</keyword>
<evidence type="ECO:0000256" key="8">
    <source>
        <dbReference type="NCBIfam" id="TIGR00188"/>
    </source>
</evidence>
<dbReference type="GO" id="GO:0001682">
    <property type="term" value="P:tRNA 5'-leader removal"/>
    <property type="evidence" value="ECO:0007669"/>
    <property type="project" value="UniProtKB-UniRule"/>
</dbReference>
<evidence type="ECO:0000313" key="10">
    <source>
        <dbReference type="Proteomes" id="UP000725002"/>
    </source>
</evidence>
<protein>
    <recommendedName>
        <fullName evidence="7 8">Ribonuclease P protein component</fullName>
        <shortName evidence="7">RNase P protein</shortName>
        <shortName evidence="7">RNaseP protein</shortName>
        <ecNumber evidence="7 8">3.1.26.5</ecNumber>
    </recommendedName>
    <alternativeName>
        <fullName evidence="7">Protein C5</fullName>
    </alternativeName>
</protein>
<comment type="subunit">
    <text evidence="7">Consists of a catalytic RNA component (M1 or rnpB) and a protein subunit.</text>
</comment>
<sequence>MCPERHTLSKDERLHGRNDISRLFAEGKFGVAGSLKYCFRTGNGLSYTRIMVSVPKKLFKRAVKRNLLKRRLRESYRQQKELLSGSKGTDIMFVYNTKEILTFKEIYRLVGQILTKVQKP</sequence>
<evidence type="ECO:0000256" key="5">
    <source>
        <dbReference type="ARBA" id="ARBA00022801"/>
    </source>
</evidence>
<dbReference type="PANTHER" id="PTHR33992:SF1">
    <property type="entry name" value="RIBONUCLEASE P PROTEIN COMPONENT"/>
    <property type="match status" value="1"/>
</dbReference>
<keyword evidence="6 7" id="KW-0694">RNA-binding</keyword>
<reference evidence="9" key="1">
    <citation type="submission" date="2020-10" db="EMBL/GenBank/DDBJ databases">
        <authorList>
            <person name="Gilroy R."/>
        </authorList>
    </citation>
    <scope>NUCLEOTIDE SEQUENCE</scope>
    <source>
        <strain evidence="9">G3-8215</strain>
    </source>
</reference>
<keyword evidence="4 7" id="KW-0255">Endonuclease</keyword>
<dbReference type="Proteomes" id="UP000725002">
    <property type="component" value="Unassembled WGS sequence"/>
</dbReference>
<proteinExistence type="inferred from homology"/>
<reference evidence="9" key="2">
    <citation type="journal article" date="2021" name="PeerJ">
        <title>Extensive microbial diversity within the chicken gut microbiome revealed by metagenomics and culture.</title>
        <authorList>
            <person name="Gilroy R."/>
            <person name="Ravi A."/>
            <person name="Getino M."/>
            <person name="Pursley I."/>
            <person name="Horton D.L."/>
            <person name="Alikhan N.F."/>
            <person name="Baker D."/>
            <person name="Gharbi K."/>
            <person name="Hall N."/>
            <person name="Watson M."/>
            <person name="Adriaenssens E.M."/>
            <person name="Foster-Nyarko E."/>
            <person name="Jarju S."/>
            <person name="Secka A."/>
            <person name="Antonio M."/>
            <person name="Oren A."/>
            <person name="Chaudhuri R.R."/>
            <person name="La Ragione R."/>
            <person name="Hildebrand F."/>
            <person name="Pallen M.J."/>
        </authorList>
    </citation>
    <scope>NUCLEOTIDE SEQUENCE</scope>
    <source>
        <strain evidence="9">G3-8215</strain>
    </source>
</reference>